<dbReference type="GO" id="GO:0016020">
    <property type="term" value="C:membrane"/>
    <property type="evidence" value="ECO:0007669"/>
    <property type="project" value="UniProtKB-SubCell"/>
</dbReference>
<comment type="similarity">
    <text evidence="2">Belongs to the ABC transporter superfamily. ABCC family. Conjugate transporter (TC 3.A.1.208) subfamily.</text>
</comment>
<feature type="transmembrane region" description="Helical" evidence="10">
    <location>
        <begin position="285"/>
        <end position="306"/>
    </location>
</feature>
<feature type="domain" description="ABC transmembrane type-1" evidence="11">
    <location>
        <begin position="291"/>
        <end position="444"/>
    </location>
</feature>
<dbReference type="Pfam" id="PF00005">
    <property type="entry name" value="ABC_tran"/>
    <property type="match status" value="1"/>
</dbReference>
<dbReference type="PANTHER" id="PTHR24223">
    <property type="entry name" value="ATP-BINDING CASSETTE SUB-FAMILY C"/>
    <property type="match status" value="1"/>
</dbReference>
<evidence type="ECO:0000313" key="13">
    <source>
        <dbReference type="Proteomes" id="UP000225706"/>
    </source>
</evidence>
<dbReference type="PROSITE" id="PS50929">
    <property type="entry name" value="ABC_TM1F"/>
    <property type="match status" value="1"/>
</dbReference>
<accession>A0A2B4RR42</accession>
<keyword evidence="6" id="KW-0067">ATP-binding</keyword>
<gene>
    <name evidence="12" type="primary">ABCC4</name>
    <name evidence="12" type="ORF">AWC38_SpisGene16789</name>
</gene>
<keyword evidence="13" id="KW-1185">Reference proteome</keyword>
<dbReference type="Proteomes" id="UP000225706">
    <property type="component" value="Unassembled WGS sequence"/>
</dbReference>
<dbReference type="OrthoDB" id="5988857at2759"/>
<evidence type="ECO:0000256" key="1">
    <source>
        <dbReference type="ARBA" id="ARBA00004141"/>
    </source>
</evidence>
<evidence type="ECO:0000256" key="3">
    <source>
        <dbReference type="ARBA" id="ARBA00022448"/>
    </source>
</evidence>
<dbReference type="STRING" id="50429.A0A2B4RR42"/>
<dbReference type="InterPro" id="IPR003439">
    <property type="entry name" value="ABC_transporter-like_ATP-bd"/>
</dbReference>
<dbReference type="InterPro" id="IPR011527">
    <property type="entry name" value="ABC1_TM_dom"/>
</dbReference>
<keyword evidence="8 10" id="KW-0472">Membrane</keyword>
<keyword evidence="3" id="KW-0813">Transport</keyword>
<dbReference type="InterPro" id="IPR036640">
    <property type="entry name" value="ABC1_TM_sf"/>
</dbReference>
<comment type="subcellular location">
    <subcellularLocation>
        <location evidence="1">Membrane</location>
        <topology evidence="1">Multi-pass membrane protein</topology>
    </subcellularLocation>
</comment>
<keyword evidence="7 10" id="KW-1133">Transmembrane helix</keyword>
<evidence type="ECO:0000256" key="2">
    <source>
        <dbReference type="ARBA" id="ARBA00009726"/>
    </source>
</evidence>
<dbReference type="EMBL" id="LSMT01000391">
    <property type="protein sequence ID" value="PFX18817.1"/>
    <property type="molecule type" value="Genomic_DNA"/>
</dbReference>
<evidence type="ECO:0000259" key="11">
    <source>
        <dbReference type="PROSITE" id="PS50929"/>
    </source>
</evidence>
<feature type="transmembrane region" description="Helical" evidence="10">
    <location>
        <begin position="132"/>
        <end position="150"/>
    </location>
</feature>
<organism evidence="12 13">
    <name type="scientific">Stylophora pistillata</name>
    <name type="common">Smooth cauliflower coral</name>
    <dbReference type="NCBI Taxonomy" id="50429"/>
    <lineage>
        <taxon>Eukaryota</taxon>
        <taxon>Metazoa</taxon>
        <taxon>Cnidaria</taxon>
        <taxon>Anthozoa</taxon>
        <taxon>Hexacorallia</taxon>
        <taxon>Scleractinia</taxon>
        <taxon>Astrocoeniina</taxon>
        <taxon>Pocilloporidae</taxon>
        <taxon>Stylophora</taxon>
    </lineage>
</organism>
<name>A0A2B4RR42_STYPI</name>
<dbReference type="Gene3D" id="3.40.50.300">
    <property type="entry name" value="P-loop containing nucleotide triphosphate hydrolases"/>
    <property type="match status" value="1"/>
</dbReference>
<feature type="region of interest" description="Disordered" evidence="9">
    <location>
        <begin position="39"/>
        <end position="58"/>
    </location>
</feature>
<evidence type="ECO:0000256" key="10">
    <source>
        <dbReference type="SAM" id="Phobius"/>
    </source>
</evidence>
<keyword evidence="4 10" id="KW-0812">Transmembrane</keyword>
<evidence type="ECO:0000256" key="4">
    <source>
        <dbReference type="ARBA" id="ARBA00022692"/>
    </source>
</evidence>
<evidence type="ECO:0000256" key="6">
    <source>
        <dbReference type="ARBA" id="ARBA00022840"/>
    </source>
</evidence>
<dbReference type="PANTHER" id="PTHR24223:SF456">
    <property type="entry name" value="MULTIDRUG RESISTANCE-ASSOCIATED PROTEIN LETHAL(2)03659"/>
    <property type="match status" value="1"/>
</dbReference>
<protein>
    <submittedName>
        <fullName evidence="12">Multidrug resistance-associated protein 4</fullName>
    </submittedName>
</protein>
<evidence type="ECO:0000256" key="8">
    <source>
        <dbReference type="ARBA" id="ARBA00023136"/>
    </source>
</evidence>
<comment type="caution">
    <text evidence="12">The sequence shown here is derived from an EMBL/GenBank/DDBJ whole genome shotgun (WGS) entry which is preliminary data.</text>
</comment>
<dbReference type="Gene3D" id="1.20.1560.10">
    <property type="entry name" value="ABC transporter type 1, transmembrane domain"/>
    <property type="match status" value="1"/>
</dbReference>
<dbReference type="SUPFAM" id="SSF52540">
    <property type="entry name" value="P-loop containing nucleoside triphosphate hydrolases"/>
    <property type="match status" value="1"/>
</dbReference>
<dbReference type="Pfam" id="PF00664">
    <property type="entry name" value="ABC_membrane"/>
    <property type="match status" value="1"/>
</dbReference>
<dbReference type="InterPro" id="IPR044726">
    <property type="entry name" value="ABCC_6TM_D2"/>
</dbReference>
<evidence type="ECO:0000256" key="7">
    <source>
        <dbReference type="ARBA" id="ARBA00022989"/>
    </source>
</evidence>
<dbReference type="InterPro" id="IPR027417">
    <property type="entry name" value="P-loop_NTPase"/>
</dbReference>
<proteinExistence type="inferred from homology"/>
<dbReference type="SUPFAM" id="SSF90123">
    <property type="entry name" value="ABC transporter transmembrane region"/>
    <property type="match status" value="1"/>
</dbReference>
<dbReference type="AlphaFoldDB" id="A0A2B4RR42"/>
<evidence type="ECO:0000256" key="5">
    <source>
        <dbReference type="ARBA" id="ARBA00022741"/>
    </source>
</evidence>
<feature type="transmembrane region" description="Helical" evidence="10">
    <location>
        <begin position="82"/>
        <end position="105"/>
    </location>
</feature>
<dbReference type="InterPro" id="IPR050173">
    <property type="entry name" value="ABC_transporter_C-like"/>
</dbReference>
<feature type="transmembrane region" description="Helical" evidence="10">
    <location>
        <begin position="402"/>
        <end position="420"/>
    </location>
</feature>
<dbReference type="GO" id="GO:0140359">
    <property type="term" value="F:ABC-type transporter activity"/>
    <property type="evidence" value="ECO:0007669"/>
    <property type="project" value="InterPro"/>
</dbReference>
<dbReference type="GO" id="GO:0005524">
    <property type="term" value="F:ATP binding"/>
    <property type="evidence" value="ECO:0007669"/>
    <property type="project" value="UniProtKB-KW"/>
</dbReference>
<keyword evidence="5" id="KW-0547">Nucleotide-binding</keyword>
<dbReference type="GO" id="GO:0016887">
    <property type="term" value="F:ATP hydrolysis activity"/>
    <property type="evidence" value="ECO:0007669"/>
    <property type="project" value="InterPro"/>
</dbReference>
<evidence type="ECO:0000313" key="12">
    <source>
        <dbReference type="EMBL" id="PFX18817.1"/>
    </source>
</evidence>
<feature type="transmembrane region" description="Helical" evidence="10">
    <location>
        <begin position="426"/>
        <end position="444"/>
    </location>
</feature>
<sequence>MTRGGYQKIATDENTKKYGLMSLLLFQWMDAIFKTGSRGTVEESDFPPLSRENSTDTYTKRLQTQWEKEKEKSKGNGKRPKLWKSVIAMISLKEALIMVPTRALYGLWRLFKPFLLGYLLSSLMEPDPHKNLLSYSCVITMGLGAFIGTISDRHFTYSCDVLGIGVSSALKGLIYQKCYTTPPHSSSFRLALLFVKPGRLLAKGHFPELEEKGIFDSALDPLGMKPFRERESNARSVSKKEDNPEMKNRVMPALPQNKEIQMPDEDRMVGGVTFKLYWDYFRSRLSCISIIGLILLCFITQVVIVSPDFWLSSLTMKSQENQKDKANLIIFGFLVLGSFIFAAARAFCFLQASVRCSKRLHDKMAVAILEAPVFFFDSNPVGRVLNRFSKDTGCMDEVLPKAFLFAIQLVLAMLASILVLTVTNPWLLLVAVPMAIAVVYISRYQDVHTQSYIMVLACERWLSLRMCSLNSILTCAVALEAIFVSQNAAMAGIGLVYVLESMELMDYTVRKAAEVENFMTSVERGMTYTKLDHEPGYKVHELLPEHWPFKGDITFQDLSMTYYPGGPQVLRKLNLHIKGGTNVGVTGRTGAGKSSLVAALLRMPDAHGATMIDGIPIKDINLQVARRCISVLGQCPVLFSGSLRENLDLIEQFQDVELWRT</sequence>
<feature type="transmembrane region" description="Helical" evidence="10">
    <location>
        <begin position="326"/>
        <end position="350"/>
    </location>
</feature>
<dbReference type="CDD" id="cd18580">
    <property type="entry name" value="ABC_6TM_ABCC_D2"/>
    <property type="match status" value="1"/>
</dbReference>
<evidence type="ECO:0000256" key="9">
    <source>
        <dbReference type="SAM" id="MobiDB-lite"/>
    </source>
</evidence>
<reference evidence="13" key="1">
    <citation type="journal article" date="2017" name="bioRxiv">
        <title>Comparative analysis of the genomes of Stylophora pistillata and Acropora digitifera provides evidence for extensive differences between species of corals.</title>
        <authorList>
            <person name="Voolstra C.R."/>
            <person name="Li Y."/>
            <person name="Liew Y.J."/>
            <person name="Baumgarten S."/>
            <person name="Zoccola D."/>
            <person name="Flot J.-F."/>
            <person name="Tambutte S."/>
            <person name="Allemand D."/>
            <person name="Aranda M."/>
        </authorList>
    </citation>
    <scope>NUCLEOTIDE SEQUENCE [LARGE SCALE GENOMIC DNA]</scope>
</reference>